<dbReference type="GO" id="GO:0016787">
    <property type="term" value="F:hydrolase activity"/>
    <property type="evidence" value="ECO:0007669"/>
    <property type="project" value="UniProtKB-KW"/>
</dbReference>
<organism evidence="1 2">
    <name type="scientific">Urechidicola vernalis</name>
    <dbReference type="NCBI Taxonomy" id="3075600"/>
    <lineage>
        <taxon>Bacteria</taxon>
        <taxon>Pseudomonadati</taxon>
        <taxon>Bacteroidota</taxon>
        <taxon>Flavobacteriia</taxon>
        <taxon>Flavobacteriales</taxon>
        <taxon>Flavobacteriaceae</taxon>
        <taxon>Urechidicola</taxon>
    </lineage>
</organism>
<dbReference type="Proteomes" id="UP001252186">
    <property type="component" value="Unassembled WGS sequence"/>
</dbReference>
<reference evidence="1 2" key="1">
    <citation type="submission" date="2023-09" db="EMBL/GenBank/DDBJ databases">
        <authorList>
            <person name="Rey-Velasco X."/>
        </authorList>
    </citation>
    <scope>NUCLEOTIDE SEQUENCE [LARGE SCALE GENOMIC DNA]</scope>
    <source>
        <strain evidence="1 2">P050</strain>
    </source>
</reference>
<dbReference type="InterPro" id="IPR018550">
    <property type="entry name" value="Lipid-A_deacylase-rel"/>
</dbReference>
<dbReference type="RefSeq" id="WP_311593532.1">
    <property type="nucleotide sequence ID" value="NZ_JAVRHV010000004.1"/>
</dbReference>
<protein>
    <submittedName>
        <fullName evidence="1">Acyloxyacyl hydrolase</fullName>
    </submittedName>
</protein>
<dbReference type="Pfam" id="PF09411">
    <property type="entry name" value="PagL"/>
    <property type="match status" value="1"/>
</dbReference>
<evidence type="ECO:0000313" key="1">
    <source>
        <dbReference type="EMBL" id="MDT0553510.1"/>
    </source>
</evidence>
<accession>A0ABU2Y8D1</accession>
<evidence type="ECO:0000313" key="2">
    <source>
        <dbReference type="Proteomes" id="UP001252186"/>
    </source>
</evidence>
<gene>
    <name evidence="1" type="ORF">RM519_09665</name>
</gene>
<dbReference type="EMBL" id="JAVRHV010000004">
    <property type="protein sequence ID" value="MDT0553510.1"/>
    <property type="molecule type" value="Genomic_DNA"/>
</dbReference>
<dbReference type="Gene3D" id="2.40.160.20">
    <property type="match status" value="1"/>
</dbReference>
<sequence>MKRFILILIISCGLFAEAQEKEQSSYFQLDYFYGNIIEHAPQLKPIIQSHPSGFIFSWNKKNIENTQFNQTYNFPDVGFSASYQDFKTETLGEVYGVYTHYNFHLTNRTSKNQVKLTTAIGLAYSTSPFDKVSNSKNWALGSHINAALYVRLNYARAYILDRIGLNAGLGLIHYSNGSFNTPNLGINTLNIFVGVNYDLDDELQIPERKVAKDTLKYPIKFNSAFRFGFNESKINNSGLKPFYTVSLFGTKKLNYVSTISFGTDLFFPTYMKDYIEYENSIYNADSSADWKRVGIFIGHELNLNKFSLLTEIGAHVYYPYEYESVIYERFGFRKKFGEHLFADLTLKINMFRAEGVEFGIGYKF</sequence>
<proteinExistence type="predicted"/>
<comment type="caution">
    <text evidence="1">The sequence shown here is derived from an EMBL/GenBank/DDBJ whole genome shotgun (WGS) entry which is preliminary data.</text>
</comment>
<keyword evidence="2" id="KW-1185">Reference proteome</keyword>
<name>A0ABU2Y8D1_9FLAO</name>
<keyword evidence="1" id="KW-0378">Hydrolase</keyword>